<dbReference type="Proteomes" id="UP001470809">
    <property type="component" value="Plasmid pSS1-5"/>
</dbReference>
<keyword evidence="1" id="KW-0614">Plasmid</keyword>
<accession>A0AAN0M9Y1</accession>
<evidence type="ECO:0008006" key="3">
    <source>
        <dbReference type="Google" id="ProtNLM"/>
    </source>
</evidence>
<gene>
    <name evidence="1" type="ORF">AABB31_01370</name>
</gene>
<sequence length="561" mass="61423">MSDAQTLMARVSDTALQKVTRLFNASIDDIIAELLQNARRSGATEVAIDTIDDPDLGAAIQFRDNGPGLADPQSLLTLGASDWTHDMQANEDPAGMGFFALAGRHARVIAQKRGTQTAYVLDIAPTALSGDVPITCKEIARDETGVTVIFAQLPSENVAAAARTAARYALIPVLLDGHPVDREDYLDGAAHIEEWKGIRIGVYRDRDPKYHHHHSNANFHGVTLTVPLPHLSQVNHVSFHAVIDVQSCAALQLVLPARKDVVRNAFLVDLQQEIMRIYFRMLKDQGQHSLRFEDHQKAKALGIELLPAMARLRQFSPAHADPDSNIYTELMPLSDDAMVFAGAEAAVDEQNFARALAATGQGASVFDPQPAFVGYDWYDALPVLEVTGYALAIGETQTVYSVGGAPPIIERPDRLLVTGKLQSGRDIAPWEAETDLILFAEADATLIDEAVLCLTPTSPATHNDLVTFFTNALFAPCYDADAGSYDAQLQWFTDEAEDEVIRYLSTLEEVHLHQVERVIRRELWWILKTTSDIAIRIKGSEVQIDGLETAFARSAGEPATA</sequence>
<dbReference type="KEGG" id="yrh:AABB31_01370"/>
<geneLocation type="plasmid" evidence="1 2">
    <name>pSS1-5</name>
</geneLocation>
<dbReference type="AlphaFoldDB" id="A0AAN0M9Y1"/>
<organism evidence="1 2">
    <name type="scientific">Yoonia rhodophyticola</name>
    <dbReference type="NCBI Taxonomy" id="3137370"/>
    <lineage>
        <taxon>Bacteria</taxon>
        <taxon>Pseudomonadati</taxon>
        <taxon>Pseudomonadota</taxon>
        <taxon>Alphaproteobacteria</taxon>
        <taxon>Rhodobacterales</taxon>
        <taxon>Paracoccaceae</taxon>
        <taxon>Yoonia</taxon>
    </lineage>
</organism>
<dbReference type="InterPro" id="IPR036890">
    <property type="entry name" value="HATPase_C_sf"/>
</dbReference>
<dbReference type="Gene3D" id="3.30.565.10">
    <property type="entry name" value="Histidine kinase-like ATPase, C-terminal domain"/>
    <property type="match status" value="1"/>
</dbReference>
<dbReference type="SUPFAM" id="SSF55874">
    <property type="entry name" value="ATPase domain of HSP90 chaperone/DNA topoisomerase II/histidine kinase"/>
    <property type="match status" value="1"/>
</dbReference>
<keyword evidence="2" id="KW-1185">Reference proteome</keyword>
<dbReference type="RefSeq" id="WP_342075116.1">
    <property type="nucleotide sequence ID" value="NZ_CP151764.2"/>
</dbReference>
<evidence type="ECO:0000313" key="2">
    <source>
        <dbReference type="Proteomes" id="UP001470809"/>
    </source>
</evidence>
<reference evidence="1" key="1">
    <citation type="submission" date="2024-08" db="EMBL/GenBank/DDBJ databases">
        <title>Phylogenomic analyses of a clade within the roseobacter group suggest taxonomic reassignments of species of the genera Aestuariivita, Citreicella, Loktanella, Nautella, Pelagibaca, Ruegeria, Thalassobius, Thiobacimonas and Tropicibacter, and the proposal o.</title>
        <authorList>
            <person name="Jeon C.O."/>
        </authorList>
    </citation>
    <scope>NUCLEOTIDE SEQUENCE</scope>
    <source>
        <strain evidence="1">SS1-5</strain>
        <plasmid evidence="1">pSS1-5</plasmid>
    </source>
</reference>
<name>A0AAN0M9Y1_9RHOB</name>
<proteinExistence type="predicted"/>
<dbReference type="EMBL" id="CP151764">
    <property type="protein sequence ID" value="WZU65783.1"/>
    <property type="molecule type" value="Genomic_DNA"/>
</dbReference>
<protein>
    <recommendedName>
        <fullName evidence="3">ATP-binding protein</fullName>
    </recommendedName>
</protein>
<evidence type="ECO:0000313" key="1">
    <source>
        <dbReference type="EMBL" id="WZU65783.1"/>
    </source>
</evidence>